<dbReference type="GO" id="GO:0008170">
    <property type="term" value="F:N-methyltransferase activity"/>
    <property type="evidence" value="ECO:0007669"/>
    <property type="project" value="InterPro"/>
</dbReference>
<dbReference type="GO" id="GO:0005737">
    <property type="term" value="C:cytoplasm"/>
    <property type="evidence" value="ECO:0007669"/>
    <property type="project" value="TreeGrafter"/>
</dbReference>
<evidence type="ECO:0000256" key="1">
    <source>
        <dbReference type="ARBA" id="ARBA00006594"/>
    </source>
</evidence>
<dbReference type="InterPro" id="IPR029063">
    <property type="entry name" value="SAM-dependent_MTases_sf"/>
</dbReference>
<dbReference type="EMBL" id="QGNA01000001">
    <property type="protein sequence ID" value="PWS39122.1"/>
    <property type="molecule type" value="Genomic_DNA"/>
</dbReference>
<dbReference type="GO" id="GO:0009007">
    <property type="term" value="F:site-specific DNA-methyltransferase (adenine-specific) activity"/>
    <property type="evidence" value="ECO:0007669"/>
    <property type="project" value="UniProtKB-EC"/>
</dbReference>
<gene>
    <name evidence="12" type="ORF">DFH01_07745</name>
</gene>
<dbReference type="PRINTS" id="PR00508">
    <property type="entry name" value="S21N4MTFRASE"/>
</dbReference>
<evidence type="ECO:0000256" key="2">
    <source>
        <dbReference type="ARBA" id="ARBA00022603"/>
    </source>
</evidence>
<dbReference type="GO" id="GO:0032259">
    <property type="term" value="P:methylation"/>
    <property type="evidence" value="ECO:0007669"/>
    <property type="project" value="UniProtKB-KW"/>
</dbReference>
<dbReference type="GO" id="GO:0003677">
    <property type="term" value="F:DNA binding"/>
    <property type="evidence" value="ECO:0007669"/>
    <property type="project" value="UniProtKB-KW"/>
</dbReference>
<evidence type="ECO:0000256" key="9">
    <source>
        <dbReference type="SAM" id="MobiDB-lite"/>
    </source>
</evidence>
<dbReference type="Gene3D" id="3.40.50.150">
    <property type="entry name" value="Vaccinia Virus protein VP39"/>
    <property type="match status" value="1"/>
</dbReference>
<comment type="catalytic activity">
    <reaction evidence="7">
        <text>a 2'-deoxyadenosine in DNA + S-adenosyl-L-methionine = an N(6)-methyl-2'-deoxyadenosine in DNA + S-adenosyl-L-homocysteine + H(+)</text>
        <dbReference type="Rhea" id="RHEA:15197"/>
        <dbReference type="Rhea" id="RHEA-COMP:12418"/>
        <dbReference type="Rhea" id="RHEA-COMP:12419"/>
        <dbReference type="ChEBI" id="CHEBI:15378"/>
        <dbReference type="ChEBI" id="CHEBI:57856"/>
        <dbReference type="ChEBI" id="CHEBI:59789"/>
        <dbReference type="ChEBI" id="CHEBI:90615"/>
        <dbReference type="ChEBI" id="CHEBI:90616"/>
        <dbReference type="EC" id="2.1.1.72"/>
    </reaction>
</comment>
<dbReference type="Pfam" id="PF18755">
    <property type="entry name" value="RAMA"/>
    <property type="match status" value="1"/>
</dbReference>
<name>A0A317FL79_9PROT</name>
<evidence type="ECO:0000259" key="11">
    <source>
        <dbReference type="Pfam" id="PF18755"/>
    </source>
</evidence>
<dbReference type="GO" id="GO:0006260">
    <property type="term" value="P:DNA replication"/>
    <property type="evidence" value="ECO:0007669"/>
    <property type="project" value="UniProtKB-KW"/>
</dbReference>
<keyword evidence="6" id="KW-0238">DNA-binding</keyword>
<keyword evidence="5" id="KW-0235">DNA replication</keyword>
<feature type="region of interest" description="Disordered" evidence="9">
    <location>
        <begin position="1"/>
        <end position="24"/>
    </location>
</feature>
<reference evidence="13" key="1">
    <citation type="submission" date="2018-05" db="EMBL/GenBank/DDBJ databases">
        <authorList>
            <person name="Du Z."/>
            <person name="Wang X."/>
        </authorList>
    </citation>
    <scope>NUCLEOTIDE SEQUENCE [LARGE SCALE GENOMIC DNA]</scope>
    <source>
        <strain evidence="13">CQN31</strain>
    </source>
</reference>
<dbReference type="AlphaFoldDB" id="A0A317FL79"/>
<evidence type="ECO:0000256" key="6">
    <source>
        <dbReference type="ARBA" id="ARBA00023125"/>
    </source>
</evidence>
<evidence type="ECO:0000256" key="8">
    <source>
        <dbReference type="RuleBase" id="RU362026"/>
    </source>
</evidence>
<dbReference type="SUPFAM" id="SSF53335">
    <property type="entry name" value="S-adenosyl-L-methionine-dependent methyltransferases"/>
    <property type="match status" value="1"/>
</dbReference>
<evidence type="ECO:0000256" key="5">
    <source>
        <dbReference type="ARBA" id="ARBA00022705"/>
    </source>
</evidence>
<keyword evidence="3" id="KW-0808">Transferase</keyword>
<dbReference type="PROSITE" id="PS00092">
    <property type="entry name" value="N6_MTASE"/>
    <property type="match status" value="1"/>
</dbReference>
<proteinExistence type="inferred from homology"/>
<dbReference type="Proteomes" id="UP000245765">
    <property type="component" value="Unassembled WGS sequence"/>
</dbReference>
<evidence type="ECO:0000259" key="10">
    <source>
        <dbReference type="Pfam" id="PF01555"/>
    </source>
</evidence>
<dbReference type="PANTHER" id="PTHR13370">
    <property type="entry name" value="RNA METHYLASE-RELATED"/>
    <property type="match status" value="1"/>
</dbReference>
<comment type="similarity">
    <text evidence="1 8">Belongs to the N(4)/N(6)-methyltransferase family.</text>
</comment>
<evidence type="ECO:0000256" key="7">
    <source>
        <dbReference type="ARBA" id="ARBA00047942"/>
    </source>
</evidence>
<organism evidence="12 13">
    <name type="scientific">Falsiroseomonas bella</name>
    <dbReference type="NCBI Taxonomy" id="2184016"/>
    <lineage>
        <taxon>Bacteria</taxon>
        <taxon>Pseudomonadati</taxon>
        <taxon>Pseudomonadota</taxon>
        <taxon>Alphaproteobacteria</taxon>
        <taxon>Acetobacterales</taxon>
        <taxon>Roseomonadaceae</taxon>
        <taxon>Falsiroseomonas</taxon>
    </lineage>
</organism>
<evidence type="ECO:0000313" key="12">
    <source>
        <dbReference type="EMBL" id="PWS39122.1"/>
    </source>
</evidence>
<dbReference type="PANTHER" id="PTHR13370:SF3">
    <property type="entry name" value="TRNA (GUANINE(10)-N2)-METHYLTRANSFERASE HOMOLOG"/>
    <property type="match status" value="1"/>
</dbReference>
<feature type="domain" description="RAMA" evidence="11">
    <location>
        <begin position="321"/>
        <end position="417"/>
    </location>
</feature>
<dbReference type="InterPro" id="IPR001091">
    <property type="entry name" value="RM_Methyltransferase"/>
</dbReference>
<protein>
    <recommendedName>
        <fullName evidence="8">Methyltransferase</fullName>
        <ecNumber evidence="8">2.1.1.-</ecNumber>
    </recommendedName>
</protein>
<keyword evidence="4" id="KW-0949">S-adenosyl-L-methionine</keyword>
<evidence type="ECO:0000313" key="13">
    <source>
        <dbReference type="Proteomes" id="UP000245765"/>
    </source>
</evidence>
<keyword evidence="2 12" id="KW-0489">Methyltransferase</keyword>
<comment type="caution">
    <text evidence="12">The sequence shown here is derived from an EMBL/GenBank/DDBJ whole genome shotgun (WGS) entry which is preliminary data.</text>
</comment>
<accession>A0A317FL79</accession>
<sequence>MRRSSTAARSPVSVPRRITAAASPRWTRRASSRCWTIDAATPRNAWCPADSRGGAGGTMGTGLDLPLDQVLVGDCIETLRRLPPASVHAVFADPPYNLQLKGELRRPDTSVVDAVDDDWDRFTDFAAYDAFTRDWLAECRRVLRKDGTIWVIGSYHNVFRLGAAMQDLGFWILNDVIWRKANPMPNFRGRRFTNAHETLIWAARGPESRYRFNYQAMKALNEELQMRSDWFIPLCTGSERLRDGAGGKLHPTQKPEALLHRVILSCTTPGEVVLDPFLGTGTTAAVAKRLGRRFLGIERDPGYAAAAASRLAAVEPVPEAAALALPSKREQPRIAFGVLVERGLVPPGATLTDRHRRWKAVVGADGTLRCGAAAGSIHKVGAELQAAPSCNGWTFWFLETRDGRLRLLDELRQEVVAQGG</sequence>
<dbReference type="InterPro" id="IPR002052">
    <property type="entry name" value="DNA_methylase_N6_adenine_CS"/>
</dbReference>
<evidence type="ECO:0000256" key="3">
    <source>
        <dbReference type="ARBA" id="ARBA00022679"/>
    </source>
</evidence>
<keyword evidence="13" id="KW-1185">Reference proteome</keyword>
<evidence type="ECO:0000256" key="4">
    <source>
        <dbReference type="ARBA" id="ARBA00022691"/>
    </source>
</evidence>
<dbReference type="Pfam" id="PF01555">
    <property type="entry name" value="N6_N4_Mtase"/>
    <property type="match status" value="1"/>
</dbReference>
<dbReference type="InterPro" id="IPR002941">
    <property type="entry name" value="DNA_methylase_N4/N6"/>
</dbReference>
<dbReference type="InterPro" id="IPR040843">
    <property type="entry name" value="RAMA"/>
</dbReference>
<feature type="domain" description="DNA methylase N-4/N-6" evidence="10">
    <location>
        <begin position="87"/>
        <end position="307"/>
    </location>
</feature>
<dbReference type="EC" id="2.1.1.-" evidence="8"/>